<reference evidence="1" key="1">
    <citation type="journal article" date="2021" name="Nat. Microbiol.">
        <title>Cocultivation of an ultrasmall environmental parasitic bacterium with lytic ability against bacteria associated with wastewater foams.</title>
        <authorList>
            <person name="Batinovic S."/>
            <person name="Rose J.J.A."/>
            <person name="Ratcliffe J."/>
            <person name="Seviour R.J."/>
            <person name="Petrovski S."/>
        </authorList>
    </citation>
    <scope>NUCLEOTIDE SEQUENCE</scope>
    <source>
        <strain evidence="1">CON44</strain>
    </source>
</reference>
<gene>
    <name evidence="1" type="ORF">GII30_11910</name>
</gene>
<organism evidence="1">
    <name type="scientific">Gordonia amarae</name>
    <dbReference type="NCBI Taxonomy" id="36821"/>
    <lineage>
        <taxon>Bacteria</taxon>
        <taxon>Bacillati</taxon>
        <taxon>Actinomycetota</taxon>
        <taxon>Actinomycetes</taxon>
        <taxon>Mycobacteriales</taxon>
        <taxon>Gordoniaceae</taxon>
        <taxon>Gordonia</taxon>
    </lineage>
</organism>
<dbReference type="RefSeq" id="WP_040514029.1">
    <property type="nucleotide sequence ID" value="NZ_CP045804.1"/>
</dbReference>
<accession>A0A857LQF9</accession>
<protein>
    <submittedName>
        <fullName evidence="1">Uncharacterized protein</fullName>
    </submittedName>
</protein>
<dbReference type="AlphaFoldDB" id="A0A857LQF9"/>
<evidence type="ECO:0000313" key="1">
    <source>
        <dbReference type="EMBL" id="QHN39775.1"/>
    </source>
</evidence>
<sequence length="202" mass="21945">MPTRFRPPTSLRRGLALFAVVLASSVGVLVGGSADAGAAPGYVAVEHSDLDTLPHKDFAHVVIDYDSRIGKLYIEIAHASSLPTPGTLYDLAGLRLHEEITLYGTRGRPDDANSITLVANPAPTGESYAQLVVHPPNPGSAVKRITVKGRHFGGTAVYVTRSPALRGLTPRYLRGIAYDYLTYAPQVRFPGDVWNEQWLRWV</sequence>
<name>A0A857LQF9_9ACTN</name>
<proteinExistence type="predicted"/>
<dbReference type="EMBL" id="CP045810">
    <property type="protein sequence ID" value="QHN39775.1"/>
    <property type="molecule type" value="Genomic_DNA"/>
</dbReference>